<keyword evidence="1" id="KW-0812">Transmembrane</keyword>
<keyword evidence="3" id="KW-1185">Reference proteome</keyword>
<reference evidence="2" key="2">
    <citation type="submission" date="2020-09" db="EMBL/GenBank/DDBJ databases">
        <authorList>
            <person name="Sun Q."/>
            <person name="Kim S."/>
        </authorList>
    </citation>
    <scope>NUCLEOTIDE SEQUENCE</scope>
    <source>
        <strain evidence="2">KCTC 12113</strain>
    </source>
</reference>
<proteinExistence type="predicted"/>
<evidence type="ECO:0000313" key="3">
    <source>
        <dbReference type="Proteomes" id="UP000634668"/>
    </source>
</evidence>
<keyword evidence="1" id="KW-1133">Transmembrane helix</keyword>
<accession>A0A918IPA9</accession>
<dbReference type="EMBL" id="BMWP01000001">
    <property type="protein sequence ID" value="GGW22167.1"/>
    <property type="molecule type" value="Genomic_DNA"/>
</dbReference>
<feature type="transmembrane region" description="Helical" evidence="1">
    <location>
        <begin position="71"/>
        <end position="89"/>
    </location>
</feature>
<evidence type="ECO:0000313" key="2">
    <source>
        <dbReference type="EMBL" id="GGW22167.1"/>
    </source>
</evidence>
<organism evidence="2 3">
    <name type="scientific">Arenibacter certesii</name>
    <dbReference type="NCBI Taxonomy" id="228955"/>
    <lineage>
        <taxon>Bacteria</taxon>
        <taxon>Pseudomonadati</taxon>
        <taxon>Bacteroidota</taxon>
        <taxon>Flavobacteriia</taxon>
        <taxon>Flavobacteriales</taxon>
        <taxon>Flavobacteriaceae</taxon>
        <taxon>Arenibacter</taxon>
    </lineage>
</organism>
<name>A0A918IPA9_9FLAO</name>
<dbReference type="RefSeq" id="WP_051315801.1">
    <property type="nucleotide sequence ID" value="NZ_BMWP01000001.1"/>
</dbReference>
<comment type="caution">
    <text evidence="2">The sequence shown here is derived from an EMBL/GenBank/DDBJ whole genome shotgun (WGS) entry which is preliminary data.</text>
</comment>
<dbReference type="Proteomes" id="UP000634668">
    <property type="component" value="Unassembled WGS sequence"/>
</dbReference>
<sequence length="143" mass="16571">MNKMSNGLVRVKKIYFPVFSILGGAIYAIQRWGDGGMLPSWTAYYMNDLLCMPIVLYMCRYVVRWLKSDDNLNLTLSSIISLTLFYSLYFEVYLPEINDRYTADILDVLMYSLGAAFFYFIENVVDNENRFAFRSNAPNANLS</sequence>
<evidence type="ECO:0000256" key="1">
    <source>
        <dbReference type="SAM" id="Phobius"/>
    </source>
</evidence>
<dbReference type="AlphaFoldDB" id="A0A918IPA9"/>
<feature type="transmembrane region" description="Helical" evidence="1">
    <location>
        <begin position="12"/>
        <end position="29"/>
    </location>
</feature>
<gene>
    <name evidence="2" type="ORF">GCM10007383_01720</name>
</gene>
<protein>
    <recommendedName>
        <fullName evidence="4">Magnesium citrate secondary transporter</fullName>
    </recommendedName>
</protein>
<evidence type="ECO:0008006" key="4">
    <source>
        <dbReference type="Google" id="ProtNLM"/>
    </source>
</evidence>
<reference evidence="2" key="1">
    <citation type="journal article" date="2014" name="Int. J. Syst. Evol. Microbiol.">
        <title>Complete genome sequence of Corynebacterium casei LMG S-19264T (=DSM 44701T), isolated from a smear-ripened cheese.</title>
        <authorList>
            <consortium name="US DOE Joint Genome Institute (JGI-PGF)"/>
            <person name="Walter F."/>
            <person name="Albersmeier A."/>
            <person name="Kalinowski J."/>
            <person name="Ruckert C."/>
        </authorList>
    </citation>
    <scope>NUCLEOTIDE SEQUENCE</scope>
    <source>
        <strain evidence="2">KCTC 12113</strain>
    </source>
</reference>
<keyword evidence="1" id="KW-0472">Membrane</keyword>
<feature type="transmembrane region" description="Helical" evidence="1">
    <location>
        <begin position="41"/>
        <end position="59"/>
    </location>
</feature>
<feature type="transmembrane region" description="Helical" evidence="1">
    <location>
        <begin position="101"/>
        <end position="121"/>
    </location>
</feature>